<comment type="caution">
    <text evidence="1">The sequence shown here is derived from an EMBL/GenBank/DDBJ whole genome shotgun (WGS) entry which is preliminary data.</text>
</comment>
<keyword evidence="2" id="KW-1185">Reference proteome</keyword>
<evidence type="ECO:0000313" key="1">
    <source>
        <dbReference type="EMBL" id="KAJ7781490.1"/>
    </source>
</evidence>
<name>A0AAD7KC34_9AGAR</name>
<dbReference type="InterPro" id="IPR032675">
    <property type="entry name" value="LRR_dom_sf"/>
</dbReference>
<protein>
    <recommendedName>
        <fullName evidence="3">F-box domain-containing protein</fullName>
    </recommendedName>
</protein>
<evidence type="ECO:0008006" key="3">
    <source>
        <dbReference type="Google" id="ProtNLM"/>
    </source>
</evidence>
<dbReference type="SUPFAM" id="SSF52047">
    <property type="entry name" value="RNI-like"/>
    <property type="match status" value="1"/>
</dbReference>
<dbReference type="Proteomes" id="UP001215598">
    <property type="component" value="Unassembled WGS sequence"/>
</dbReference>
<proteinExistence type="predicted"/>
<dbReference type="Gene3D" id="3.80.10.10">
    <property type="entry name" value="Ribonuclease Inhibitor"/>
    <property type="match status" value="1"/>
</dbReference>
<reference evidence="1" key="1">
    <citation type="submission" date="2023-03" db="EMBL/GenBank/DDBJ databases">
        <title>Massive genome expansion in bonnet fungi (Mycena s.s.) driven by repeated elements and novel gene families across ecological guilds.</title>
        <authorList>
            <consortium name="Lawrence Berkeley National Laboratory"/>
            <person name="Harder C.B."/>
            <person name="Miyauchi S."/>
            <person name="Viragh M."/>
            <person name="Kuo A."/>
            <person name="Thoen E."/>
            <person name="Andreopoulos B."/>
            <person name="Lu D."/>
            <person name="Skrede I."/>
            <person name="Drula E."/>
            <person name="Henrissat B."/>
            <person name="Morin E."/>
            <person name="Kohler A."/>
            <person name="Barry K."/>
            <person name="LaButti K."/>
            <person name="Morin E."/>
            <person name="Salamov A."/>
            <person name="Lipzen A."/>
            <person name="Mereny Z."/>
            <person name="Hegedus B."/>
            <person name="Baldrian P."/>
            <person name="Stursova M."/>
            <person name="Weitz H."/>
            <person name="Taylor A."/>
            <person name="Grigoriev I.V."/>
            <person name="Nagy L.G."/>
            <person name="Martin F."/>
            <person name="Kauserud H."/>
        </authorList>
    </citation>
    <scope>NUCLEOTIDE SEQUENCE</scope>
    <source>
        <strain evidence="1">CBHHK182m</strain>
    </source>
</reference>
<organism evidence="1 2">
    <name type="scientific">Mycena metata</name>
    <dbReference type="NCBI Taxonomy" id="1033252"/>
    <lineage>
        <taxon>Eukaryota</taxon>
        <taxon>Fungi</taxon>
        <taxon>Dikarya</taxon>
        <taxon>Basidiomycota</taxon>
        <taxon>Agaricomycotina</taxon>
        <taxon>Agaricomycetes</taxon>
        <taxon>Agaricomycetidae</taxon>
        <taxon>Agaricales</taxon>
        <taxon>Marasmiineae</taxon>
        <taxon>Mycenaceae</taxon>
        <taxon>Mycena</taxon>
    </lineage>
</organism>
<dbReference type="AlphaFoldDB" id="A0AAD7KC34"/>
<gene>
    <name evidence="1" type="ORF">B0H16DRAFT_1359059</name>
</gene>
<evidence type="ECO:0000313" key="2">
    <source>
        <dbReference type="Proteomes" id="UP001215598"/>
    </source>
</evidence>
<sequence>MARGLEAHSPIRHLLHTNFVPAEAECDAVRLLLNESLESLRQLDTEILQLQTAMAKLVDIRQKLSADIDAHQAMITPARRMPSDIIQEIFVACLPTDGPSVIDSNDAPILLGQICHSWRHVAHSTAALWTDLHIVIPGTAEQVKDLSEVIKLWLGRSGGLPLSITVVLSQAFKETISVAEIFAALNMFSRRWKNIQFPFSLASQYLHESLALLSAEDVPMLETILMCSHIRHPTQAVRLPILEAPNLSGAHLNFFGHQSILPARWDTLTELHLNTGRPLGFATSDVRPLQDATFLAPQTAVDILRRCPNLVDLCLEVTYDFSEVTMPMLDVRRDFGPPVVLSDLKIFAVSFSGRQSTTLDLFFHTLVLPALESFEFTGYIGKSSPPFLPILTRTTALTHLSLQLRGFMVEPVSESLRHTPDLTNLRLANIESMQWATWLADSDTDPSVPPHEGLLNLLTASDTDLICPRLTSLELDRCTLFSDAGLCEFLKRRLGTDDGTDPLKNFTARFSRQMDTDIEAVLRPFIAQDVTFSLTYPPPPFSIPQKPYSPWEGVFDAIPHFNPVDPWPGSWQYA</sequence>
<accession>A0AAD7KC34</accession>
<dbReference type="EMBL" id="JARKIB010000004">
    <property type="protein sequence ID" value="KAJ7781490.1"/>
    <property type="molecule type" value="Genomic_DNA"/>
</dbReference>